<evidence type="ECO:0000313" key="5">
    <source>
        <dbReference type="Proteomes" id="UP001223978"/>
    </source>
</evidence>
<dbReference type="PANTHER" id="PTHR36507:SF1">
    <property type="entry name" value="BLL1555 PROTEIN"/>
    <property type="match status" value="1"/>
</dbReference>
<comment type="caution">
    <text evidence="4">The sequence shown here is derived from an EMBL/GenBank/DDBJ whole genome shotgun (WGS) entry which is preliminary data.</text>
</comment>
<accession>A0ABT6SG70</accession>
<feature type="domain" description="EfeO-type cupredoxin-like" evidence="3">
    <location>
        <begin position="51"/>
        <end position="138"/>
    </location>
</feature>
<dbReference type="InterPro" id="IPR008972">
    <property type="entry name" value="Cupredoxin"/>
</dbReference>
<gene>
    <name evidence="4" type="ORF">QIS96_23930</name>
</gene>
<feature type="signal peptide" evidence="2">
    <location>
        <begin position="1"/>
        <end position="24"/>
    </location>
</feature>
<protein>
    <submittedName>
        <fullName evidence="4">Cupredoxin domain-containing protein</fullName>
    </submittedName>
</protein>
<dbReference type="RefSeq" id="WP_282544777.1">
    <property type="nucleotide sequence ID" value="NZ_JASCIQ010000027.1"/>
</dbReference>
<name>A0ABT6SG70_9ACTN</name>
<dbReference type="InterPro" id="IPR052721">
    <property type="entry name" value="ET_Amicyanin"/>
</dbReference>
<sequence length="139" mass="14215">MSPSPRLRRTAGLLLGAAAALVLATACSDTDNGSTPYAPTPPATTPANPPATQNAGEDRIVAENFAFDPDTLTVNPGEKVTVVNKDSTAHTVTATESGAFDTGTIDGGKSGTFTAPSKPGSYDFVCSFHSNMTGKLIVR</sequence>
<dbReference type="Gene3D" id="2.60.40.420">
    <property type="entry name" value="Cupredoxins - blue copper proteins"/>
    <property type="match status" value="1"/>
</dbReference>
<dbReference type="Pfam" id="PF13473">
    <property type="entry name" value="Cupredoxin_1"/>
    <property type="match status" value="1"/>
</dbReference>
<organism evidence="4 5">
    <name type="scientific">Streptomyces cavernicola</name>
    <dbReference type="NCBI Taxonomy" id="3043613"/>
    <lineage>
        <taxon>Bacteria</taxon>
        <taxon>Bacillati</taxon>
        <taxon>Actinomycetota</taxon>
        <taxon>Actinomycetes</taxon>
        <taxon>Kitasatosporales</taxon>
        <taxon>Streptomycetaceae</taxon>
        <taxon>Streptomyces</taxon>
    </lineage>
</organism>
<dbReference type="Proteomes" id="UP001223978">
    <property type="component" value="Unassembled WGS sequence"/>
</dbReference>
<dbReference type="PANTHER" id="PTHR36507">
    <property type="entry name" value="BLL1555 PROTEIN"/>
    <property type="match status" value="1"/>
</dbReference>
<feature type="region of interest" description="Disordered" evidence="1">
    <location>
        <begin position="33"/>
        <end position="56"/>
    </location>
</feature>
<feature type="compositionally biased region" description="Pro residues" evidence="1">
    <location>
        <begin position="38"/>
        <end position="49"/>
    </location>
</feature>
<keyword evidence="2" id="KW-0732">Signal</keyword>
<reference evidence="4 5" key="1">
    <citation type="submission" date="2023-05" db="EMBL/GenBank/DDBJ databases">
        <title>Draft genome sequence of Streptomyces sp. B-S-A6 isolated from a cave soil in Thailand.</title>
        <authorList>
            <person name="Chamroensaksri N."/>
            <person name="Muangham S."/>
        </authorList>
    </citation>
    <scope>NUCLEOTIDE SEQUENCE [LARGE SCALE GENOMIC DNA]</scope>
    <source>
        <strain evidence="4 5">B-S-A6</strain>
    </source>
</reference>
<evidence type="ECO:0000259" key="3">
    <source>
        <dbReference type="Pfam" id="PF13473"/>
    </source>
</evidence>
<feature type="chain" id="PRO_5047177406" evidence="2">
    <location>
        <begin position="25"/>
        <end position="139"/>
    </location>
</feature>
<dbReference type="EMBL" id="JASCIQ010000027">
    <property type="protein sequence ID" value="MDI3406849.1"/>
    <property type="molecule type" value="Genomic_DNA"/>
</dbReference>
<keyword evidence="5" id="KW-1185">Reference proteome</keyword>
<dbReference type="InterPro" id="IPR028096">
    <property type="entry name" value="EfeO_Cupredoxin"/>
</dbReference>
<evidence type="ECO:0000256" key="2">
    <source>
        <dbReference type="SAM" id="SignalP"/>
    </source>
</evidence>
<evidence type="ECO:0000313" key="4">
    <source>
        <dbReference type="EMBL" id="MDI3406849.1"/>
    </source>
</evidence>
<proteinExistence type="predicted"/>
<dbReference type="SUPFAM" id="SSF49503">
    <property type="entry name" value="Cupredoxins"/>
    <property type="match status" value="1"/>
</dbReference>
<evidence type="ECO:0000256" key="1">
    <source>
        <dbReference type="SAM" id="MobiDB-lite"/>
    </source>
</evidence>
<dbReference type="PROSITE" id="PS51257">
    <property type="entry name" value="PROKAR_LIPOPROTEIN"/>
    <property type="match status" value="1"/>
</dbReference>